<dbReference type="OrthoDB" id="9782586at2"/>
<dbReference type="SMART" id="SM00382">
    <property type="entry name" value="AAA"/>
    <property type="match status" value="1"/>
</dbReference>
<evidence type="ECO:0000256" key="4">
    <source>
        <dbReference type="ARBA" id="ARBA00022692"/>
    </source>
</evidence>
<keyword evidence="7 9" id="KW-1133">Transmembrane helix</keyword>
<protein>
    <submittedName>
        <fullName evidence="13">ABC transporter</fullName>
    </submittedName>
</protein>
<evidence type="ECO:0000256" key="2">
    <source>
        <dbReference type="ARBA" id="ARBA00022448"/>
    </source>
</evidence>
<dbReference type="AlphaFoldDB" id="A0A0W0VQ69"/>
<dbReference type="PROSITE" id="PS50929">
    <property type="entry name" value="ABC_TM1F"/>
    <property type="match status" value="1"/>
</dbReference>
<dbReference type="Pfam" id="PF03412">
    <property type="entry name" value="Peptidase_C39"/>
    <property type="match status" value="1"/>
</dbReference>
<dbReference type="GO" id="GO:0005886">
    <property type="term" value="C:plasma membrane"/>
    <property type="evidence" value="ECO:0007669"/>
    <property type="project" value="UniProtKB-SubCell"/>
</dbReference>
<keyword evidence="3" id="KW-1003">Cell membrane</keyword>
<feature type="domain" description="ABC transmembrane type-1" evidence="11">
    <location>
        <begin position="189"/>
        <end position="470"/>
    </location>
</feature>
<keyword evidence="2" id="KW-0813">Transport</keyword>
<dbReference type="InterPro" id="IPR003439">
    <property type="entry name" value="ABC_transporter-like_ATP-bd"/>
</dbReference>
<dbReference type="RefSeq" id="WP_081778091.1">
    <property type="nucleotide sequence ID" value="NZ_CAAAJD010000020.1"/>
</dbReference>
<dbReference type="InterPro" id="IPR005074">
    <property type="entry name" value="Peptidase_C39"/>
</dbReference>
<keyword evidence="4 9" id="KW-0812">Transmembrane</keyword>
<dbReference type="GO" id="GO:0140359">
    <property type="term" value="F:ABC-type transporter activity"/>
    <property type="evidence" value="ECO:0007669"/>
    <property type="project" value="InterPro"/>
</dbReference>
<feature type="transmembrane region" description="Helical" evidence="9">
    <location>
        <begin position="187"/>
        <end position="213"/>
    </location>
</feature>
<dbReference type="PROSITE" id="PS00211">
    <property type="entry name" value="ABC_TRANSPORTER_1"/>
    <property type="match status" value="1"/>
</dbReference>
<dbReference type="InterPro" id="IPR003593">
    <property type="entry name" value="AAA+_ATPase"/>
</dbReference>
<evidence type="ECO:0000256" key="1">
    <source>
        <dbReference type="ARBA" id="ARBA00004651"/>
    </source>
</evidence>
<dbReference type="Gene3D" id="3.40.50.300">
    <property type="entry name" value="P-loop containing nucleotide triphosphate hydrolases"/>
    <property type="match status" value="1"/>
</dbReference>
<feature type="domain" description="ABC transporter" evidence="10">
    <location>
        <begin position="503"/>
        <end position="715"/>
    </location>
</feature>
<keyword evidence="6" id="KW-0067">ATP-binding</keyword>
<dbReference type="InterPro" id="IPR011527">
    <property type="entry name" value="ABC1_TM_dom"/>
</dbReference>
<dbReference type="FunFam" id="3.40.50.300:FF:000299">
    <property type="entry name" value="ABC transporter ATP-binding protein/permease"/>
    <property type="match status" value="1"/>
</dbReference>
<keyword evidence="14" id="KW-1185">Reference proteome</keyword>
<evidence type="ECO:0000259" key="11">
    <source>
        <dbReference type="PROSITE" id="PS50929"/>
    </source>
</evidence>
<feature type="transmembrane region" description="Helical" evidence="9">
    <location>
        <begin position="424"/>
        <end position="450"/>
    </location>
</feature>
<dbReference type="InterPro" id="IPR027417">
    <property type="entry name" value="P-loop_NTPase"/>
</dbReference>
<dbReference type="EMBL" id="LNYI01000027">
    <property type="protein sequence ID" value="KTD22290.1"/>
    <property type="molecule type" value="Genomic_DNA"/>
</dbReference>
<evidence type="ECO:0000313" key="13">
    <source>
        <dbReference type="EMBL" id="KTD22290.1"/>
    </source>
</evidence>
<dbReference type="GO" id="GO:0034040">
    <property type="term" value="F:ATPase-coupled lipid transmembrane transporter activity"/>
    <property type="evidence" value="ECO:0007669"/>
    <property type="project" value="TreeGrafter"/>
</dbReference>
<keyword evidence="5" id="KW-0547">Nucleotide-binding</keyword>
<accession>A0A0W0VQ69</accession>
<comment type="caution">
    <text evidence="13">The sequence shown here is derived from an EMBL/GenBank/DDBJ whole genome shotgun (WGS) entry which is preliminary data.</text>
</comment>
<dbReference type="PROSITE" id="PS50893">
    <property type="entry name" value="ABC_TRANSPORTER_2"/>
    <property type="match status" value="1"/>
</dbReference>
<evidence type="ECO:0000256" key="9">
    <source>
        <dbReference type="SAM" id="Phobius"/>
    </source>
</evidence>
<dbReference type="GO" id="GO:0008233">
    <property type="term" value="F:peptidase activity"/>
    <property type="evidence" value="ECO:0007669"/>
    <property type="project" value="InterPro"/>
</dbReference>
<evidence type="ECO:0000256" key="7">
    <source>
        <dbReference type="ARBA" id="ARBA00022989"/>
    </source>
</evidence>
<feature type="transmembrane region" description="Helical" evidence="9">
    <location>
        <begin position="322"/>
        <end position="341"/>
    </location>
</feature>
<dbReference type="InterPro" id="IPR017871">
    <property type="entry name" value="ABC_transporter-like_CS"/>
</dbReference>
<dbReference type="GO" id="GO:0016887">
    <property type="term" value="F:ATP hydrolysis activity"/>
    <property type="evidence" value="ECO:0007669"/>
    <property type="project" value="InterPro"/>
</dbReference>
<dbReference type="Pfam" id="PF00664">
    <property type="entry name" value="ABC_membrane"/>
    <property type="match status" value="1"/>
</dbReference>
<dbReference type="Proteomes" id="UP000054869">
    <property type="component" value="Unassembled WGS sequence"/>
</dbReference>
<dbReference type="CDD" id="cd18567">
    <property type="entry name" value="ABC_6TM_CvaB_RaxB_like"/>
    <property type="match status" value="1"/>
</dbReference>
<dbReference type="PANTHER" id="PTHR24221">
    <property type="entry name" value="ATP-BINDING CASSETTE SUB-FAMILY B"/>
    <property type="match status" value="1"/>
</dbReference>
<dbReference type="STRING" id="45067.Llan_1231"/>
<organism evidence="13 14">
    <name type="scientific">Legionella lansingensis</name>
    <dbReference type="NCBI Taxonomy" id="45067"/>
    <lineage>
        <taxon>Bacteria</taxon>
        <taxon>Pseudomonadati</taxon>
        <taxon>Pseudomonadota</taxon>
        <taxon>Gammaproteobacteria</taxon>
        <taxon>Legionellales</taxon>
        <taxon>Legionellaceae</taxon>
        <taxon>Legionella</taxon>
    </lineage>
</organism>
<dbReference type="GO" id="GO:0005524">
    <property type="term" value="F:ATP binding"/>
    <property type="evidence" value="ECO:0007669"/>
    <property type="project" value="UniProtKB-KW"/>
</dbReference>
<dbReference type="Gene3D" id="1.20.1560.10">
    <property type="entry name" value="ABC transporter type 1, transmembrane domain"/>
    <property type="match status" value="1"/>
</dbReference>
<evidence type="ECO:0000256" key="3">
    <source>
        <dbReference type="ARBA" id="ARBA00022475"/>
    </source>
</evidence>
<reference evidence="13 14" key="1">
    <citation type="submission" date="2015-11" db="EMBL/GenBank/DDBJ databases">
        <title>Genomic analysis of 38 Legionella species identifies large and diverse effector repertoires.</title>
        <authorList>
            <person name="Burstein D."/>
            <person name="Amaro F."/>
            <person name="Zusman T."/>
            <person name="Lifshitz Z."/>
            <person name="Cohen O."/>
            <person name="Gilbert J.A."/>
            <person name="Pupko T."/>
            <person name="Shuman H.A."/>
            <person name="Segal G."/>
        </authorList>
    </citation>
    <scope>NUCLEOTIDE SEQUENCE [LARGE SCALE GENOMIC DNA]</scope>
    <source>
        <strain evidence="13 14">ATCC 49751</strain>
    </source>
</reference>
<keyword evidence="8 9" id="KW-0472">Membrane</keyword>
<sequence length="716" mass="80685">MAMDVGPFIQFLRDVVRMSYGDAVLQFKRGPRLPMILQDEIAECGHACIAMISNFWGHDLDLHVLRRLHKPSQHGVSLLVLKDLLEELGFTTRALRVSLSELGQVKTPAIIHWNMNHFVVLKQVKRDAIVIHDPAIGVRQCGMDEVSKLFTGIVLEVEKSDHFKKIKEKNRLSLYDLVKTVHGINKYLVLLVLLSLSIEILSLLNPLFIQYVTDDVVSSSNVSNLYAVAFAFVILIIIQVFTGYIRGNMVIYLTNHLTDQFSANVVKHLLMLPLDFFEKRHKGDIQSKVQSIDQIQKKISTDFVNTVLDGLMIIINLVVMMVYSRILTLIVIFSLSIYLSIRCLSYRSLGKQTELSIVQHAKAASVFLETLQGIMPIKSFLKERVRFSMWRNNYIHSLNADISVSKINVIYDAVSQLLFHLEPILVICVGTSLIFMNAFSVGMLIAFLSYRLLLVNKASSLIQNLVDYKLISIQLRRLGDILFQEPESINTGCGKAEQARGDLVLKNVNFKYNANENFILNNVSLTINAGEKVVITGPSGCGKSTLLKVMMGLLHMSSGEIYIDTVPIIDYGLKNYRNLMGSVMQDDVLLTGSILENISFFEEEDIDLERVYSVAKLACIHEAISKLPMGYETLVGEMGSTLSGGQKQRILLARALYKKPKLLFLDEATSHLDVDNERKINQALKSLEITQIIVAHRKETIRMADRVIVLEAIKVN</sequence>
<evidence type="ECO:0000256" key="5">
    <source>
        <dbReference type="ARBA" id="ARBA00022741"/>
    </source>
</evidence>
<dbReference type="Pfam" id="PF00005">
    <property type="entry name" value="ABC_tran"/>
    <property type="match status" value="1"/>
</dbReference>
<dbReference type="GO" id="GO:0006508">
    <property type="term" value="P:proteolysis"/>
    <property type="evidence" value="ECO:0007669"/>
    <property type="project" value="InterPro"/>
</dbReference>
<feature type="domain" description="Peptidase C39" evidence="12">
    <location>
        <begin position="38"/>
        <end position="157"/>
    </location>
</feature>
<dbReference type="Gene3D" id="3.90.70.10">
    <property type="entry name" value="Cysteine proteinases"/>
    <property type="match status" value="1"/>
</dbReference>
<evidence type="ECO:0000313" key="14">
    <source>
        <dbReference type="Proteomes" id="UP000054869"/>
    </source>
</evidence>
<dbReference type="InterPro" id="IPR036640">
    <property type="entry name" value="ABC1_TM_sf"/>
</dbReference>
<dbReference type="PANTHER" id="PTHR24221:SF606">
    <property type="entry name" value="COLICIN V SECRETION-PROCESSING ATP-BINDING PROTEIN"/>
    <property type="match status" value="1"/>
</dbReference>
<comment type="subcellular location">
    <subcellularLocation>
        <location evidence="1">Cell membrane</location>
        <topology evidence="1">Multi-pass membrane protein</topology>
    </subcellularLocation>
</comment>
<dbReference type="SUPFAM" id="SSF52540">
    <property type="entry name" value="P-loop containing nucleoside triphosphate hydrolases"/>
    <property type="match status" value="1"/>
</dbReference>
<name>A0A0W0VQ69_9GAMM</name>
<dbReference type="SUPFAM" id="SSF90123">
    <property type="entry name" value="ABC transporter transmembrane region"/>
    <property type="match status" value="1"/>
</dbReference>
<evidence type="ECO:0000259" key="12">
    <source>
        <dbReference type="PROSITE" id="PS50990"/>
    </source>
</evidence>
<proteinExistence type="predicted"/>
<dbReference type="PATRIC" id="fig|45067.4.peg.1291"/>
<dbReference type="eggNOG" id="COG2274">
    <property type="taxonomic scope" value="Bacteria"/>
</dbReference>
<feature type="transmembrane region" description="Helical" evidence="9">
    <location>
        <begin position="225"/>
        <end position="245"/>
    </location>
</feature>
<evidence type="ECO:0000259" key="10">
    <source>
        <dbReference type="PROSITE" id="PS50893"/>
    </source>
</evidence>
<dbReference type="InterPro" id="IPR039421">
    <property type="entry name" value="Type_1_exporter"/>
</dbReference>
<dbReference type="PROSITE" id="PS50990">
    <property type="entry name" value="PEPTIDASE_C39"/>
    <property type="match status" value="1"/>
</dbReference>
<gene>
    <name evidence="13" type="ORF">Llan_1231</name>
</gene>
<evidence type="ECO:0000256" key="8">
    <source>
        <dbReference type="ARBA" id="ARBA00023136"/>
    </source>
</evidence>
<evidence type="ECO:0000256" key="6">
    <source>
        <dbReference type="ARBA" id="ARBA00022840"/>
    </source>
</evidence>